<protein>
    <submittedName>
        <fullName evidence="2">Uncharacterized protein</fullName>
    </submittedName>
</protein>
<keyword evidence="1" id="KW-0472">Membrane</keyword>
<evidence type="ECO:0000256" key="1">
    <source>
        <dbReference type="SAM" id="Phobius"/>
    </source>
</evidence>
<dbReference type="AlphaFoldDB" id="S4H2X6"/>
<sequence length="41" mass="4843">MLDWSCLIRLALIYLVSLNYSNFYAFSLKSEMIKLCCCIFI</sequence>
<dbReference type="Proteomes" id="UP000014601">
    <property type="component" value="Unassembled WGS sequence"/>
</dbReference>
<dbReference type="HOGENOM" id="CLU_3270599_0_0_11"/>
<proteinExistence type="predicted"/>
<evidence type="ECO:0000313" key="2">
    <source>
        <dbReference type="EMBL" id="EPI50237.1"/>
    </source>
</evidence>
<dbReference type="EMBL" id="ATJO01000094">
    <property type="protein sequence ID" value="EPI50237.1"/>
    <property type="molecule type" value="Genomic_DNA"/>
</dbReference>
<keyword evidence="1" id="KW-0812">Transmembrane</keyword>
<keyword evidence="1" id="KW-1133">Transmembrane helix</keyword>
<feature type="transmembrane region" description="Helical" evidence="1">
    <location>
        <begin position="6"/>
        <end position="25"/>
    </location>
</feature>
<reference evidence="2 3" key="1">
    <citation type="submission" date="2013-06" db="EMBL/GenBank/DDBJ databases">
        <authorList>
            <person name="Weinstock G."/>
            <person name="Sodergren E."/>
            <person name="Lobos E.A."/>
            <person name="Fulton L."/>
            <person name="Fulton R."/>
            <person name="Courtney L."/>
            <person name="Fronick C."/>
            <person name="O'Laughlin M."/>
            <person name="Godfrey J."/>
            <person name="Wilson R.M."/>
            <person name="Miner T."/>
            <person name="Farmer C."/>
            <person name="Delehaunty K."/>
            <person name="Cordes M."/>
            <person name="Minx P."/>
            <person name="Tomlinson C."/>
            <person name="Chen J."/>
            <person name="Wollam A."/>
            <person name="Pepin K.H."/>
            <person name="Bhonagiri V."/>
            <person name="Zhang X."/>
            <person name="Warren W."/>
            <person name="Mitreva M."/>
            <person name="Mardis E.R."/>
            <person name="Wilson R.K."/>
        </authorList>
    </citation>
    <scope>NUCLEOTIDE SEQUENCE [LARGE SCALE GENOMIC DNA]</scope>
    <source>
        <strain evidence="2 3">JCP7719</strain>
    </source>
</reference>
<evidence type="ECO:0000313" key="3">
    <source>
        <dbReference type="Proteomes" id="UP000014601"/>
    </source>
</evidence>
<organism evidence="2 3">
    <name type="scientific">Gardnerella pickettii JCP7719</name>
    <dbReference type="NCBI Taxonomy" id="1261061"/>
    <lineage>
        <taxon>Bacteria</taxon>
        <taxon>Bacillati</taxon>
        <taxon>Actinomycetota</taxon>
        <taxon>Actinomycetes</taxon>
        <taxon>Bifidobacteriales</taxon>
        <taxon>Bifidobacteriaceae</taxon>
        <taxon>Gardnerella</taxon>
        <taxon>Gardnerella pickettii</taxon>
    </lineage>
</organism>
<accession>S4H2X6</accession>
<name>S4H2X6_9BIFI</name>
<comment type="caution">
    <text evidence="2">The sequence shown here is derived from an EMBL/GenBank/DDBJ whole genome shotgun (WGS) entry which is preliminary data.</text>
</comment>
<gene>
    <name evidence="2" type="ORF">HMPREF1576_01071</name>
</gene>